<protein>
    <submittedName>
        <fullName evidence="3">Cell division protein</fullName>
    </submittedName>
</protein>
<feature type="transmembrane region" description="Helical" evidence="2">
    <location>
        <begin position="81"/>
        <end position="107"/>
    </location>
</feature>
<reference evidence="3 4" key="1">
    <citation type="submission" date="2022-04" db="EMBL/GenBank/DDBJ databases">
        <authorList>
            <person name="Grouzdev D.S."/>
            <person name="Pantiukh K.S."/>
            <person name="Krutkina M.S."/>
        </authorList>
    </citation>
    <scope>NUCLEOTIDE SEQUENCE [LARGE SCALE GENOMIC DNA]</scope>
    <source>
        <strain evidence="3 4">6x-1</strain>
    </source>
</reference>
<name>A0ABT0DD06_9HYPH</name>
<sequence length="367" mass="38119">MSTSGGRWNGDRAAEGAQDGARDPMRGIVSATTPLLSERGADEDAVHLAVLDDAETRERSSREASTRRRTPREPIVPSSTIASSALIAVVAIMTFLAAFTIGSVAAVRGMMSEWSADIGRETTIQIRPADGLDMDAALAKSQQVAQKVPGVAGARIMPAAETAALLEPWLGAGLDVASLPLPRMVVVALASSATADTITQLRDGLSSEVPSASLDDHRQWSDRLAGTGRTAMIIGLSVLALVSAATVLSVVFATRAAVAAARPIVEVLHFVGAHDGFIAAEFQQHFLHVGLRGGIIGGVAAMAAFFLFSTLPGWLGGGGDQPTDTLVGSLHLDLYGYGGIAGAVVMVALVTSITSRVTVYRTLRRIS</sequence>
<evidence type="ECO:0000313" key="4">
    <source>
        <dbReference type="Proteomes" id="UP001203284"/>
    </source>
</evidence>
<comment type="caution">
    <text evidence="3">The sequence shown here is derived from an EMBL/GenBank/DDBJ whole genome shotgun (WGS) entry which is preliminary data.</text>
</comment>
<keyword evidence="4" id="KW-1185">Reference proteome</keyword>
<organism evidence="3 4">
    <name type="scientific">Ancylobacter crimeensis</name>
    <dbReference type="NCBI Taxonomy" id="2579147"/>
    <lineage>
        <taxon>Bacteria</taxon>
        <taxon>Pseudomonadati</taxon>
        <taxon>Pseudomonadota</taxon>
        <taxon>Alphaproteobacteria</taxon>
        <taxon>Hyphomicrobiales</taxon>
        <taxon>Xanthobacteraceae</taxon>
        <taxon>Ancylobacter</taxon>
    </lineage>
</organism>
<feature type="region of interest" description="Disordered" evidence="1">
    <location>
        <begin position="1"/>
        <end position="75"/>
    </location>
</feature>
<feature type="transmembrane region" description="Helical" evidence="2">
    <location>
        <begin position="231"/>
        <end position="252"/>
    </location>
</feature>
<dbReference type="Proteomes" id="UP001203284">
    <property type="component" value="Unassembled WGS sequence"/>
</dbReference>
<dbReference type="GO" id="GO:0051301">
    <property type="term" value="P:cell division"/>
    <property type="evidence" value="ECO:0007669"/>
    <property type="project" value="UniProtKB-KW"/>
</dbReference>
<proteinExistence type="predicted"/>
<evidence type="ECO:0000256" key="1">
    <source>
        <dbReference type="SAM" id="MobiDB-lite"/>
    </source>
</evidence>
<keyword evidence="2" id="KW-0472">Membrane</keyword>
<feature type="transmembrane region" description="Helical" evidence="2">
    <location>
        <begin position="335"/>
        <end position="359"/>
    </location>
</feature>
<dbReference type="RefSeq" id="WP_247029745.1">
    <property type="nucleotide sequence ID" value="NZ_JALKCH010000008.1"/>
</dbReference>
<dbReference type="InterPro" id="IPR004513">
    <property type="entry name" value="FtsX"/>
</dbReference>
<accession>A0ABT0DD06</accession>
<gene>
    <name evidence="3" type="ORF">MWN34_13080</name>
</gene>
<keyword evidence="3" id="KW-0132">Cell division</keyword>
<keyword evidence="3" id="KW-0131">Cell cycle</keyword>
<dbReference type="EMBL" id="JALKCH010000008">
    <property type="protein sequence ID" value="MCK0197841.1"/>
    <property type="molecule type" value="Genomic_DNA"/>
</dbReference>
<evidence type="ECO:0000256" key="2">
    <source>
        <dbReference type="SAM" id="Phobius"/>
    </source>
</evidence>
<feature type="compositionally biased region" description="Basic and acidic residues" evidence="1">
    <location>
        <begin position="54"/>
        <end position="66"/>
    </location>
</feature>
<feature type="compositionally biased region" description="Basic and acidic residues" evidence="1">
    <location>
        <begin position="9"/>
        <end position="25"/>
    </location>
</feature>
<feature type="transmembrane region" description="Helical" evidence="2">
    <location>
        <begin position="294"/>
        <end position="315"/>
    </location>
</feature>
<dbReference type="PANTHER" id="PTHR47755:SF1">
    <property type="entry name" value="CELL DIVISION PROTEIN FTSX"/>
    <property type="match status" value="1"/>
</dbReference>
<keyword evidence="2" id="KW-0812">Transmembrane</keyword>
<evidence type="ECO:0000313" key="3">
    <source>
        <dbReference type="EMBL" id="MCK0197841.1"/>
    </source>
</evidence>
<keyword evidence="2" id="KW-1133">Transmembrane helix</keyword>
<dbReference type="PANTHER" id="PTHR47755">
    <property type="entry name" value="CELL DIVISION PROTEIN FTSX"/>
    <property type="match status" value="1"/>
</dbReference>